<dbReference type="Proteomes" id="UP000037035">
    <property type="component" value="Unassembled WGS sequence"/>
</dbReference>
<dbReference type="SUPFAM" id="SSF57850">
    <property type="entry name" value="RING/U-box"/>
    <property type="match status" value="1"/>
</dbReference>
<feature type="domain" description="RING-type" evidence="2">
    <location>
        <begin position="22"/>
        <end position="69"/>
    </location>
</feature>
<protein>
    <submittedName>
        <fullName evidence="3">RING-H2 finger protein ATL1N</fullName>
    </submittedName>
</protein>
<dbReference type="OrthoDB" id="8062037at2759"/>
<keyword evidence="1" id="KW-0479">Metal-binding</keyword>
<evidence type="ECO:0000256" key="1">
    <source>
        <dbReference type="PROSITE-ProRule" id="PRU00175"/>
    </source>
</evidence>
<evidence type="ECO:0000313" key="3">
    <source>
        <dbReference type="EMBL" id="KNZ51736.1"/>
    </source>
</evidence>
<dbReference type="VEuPathDB" id="FungiDB:VP01_3834g1"/>
<accession>A0A0L6UT57</accession>
<dbReference type="Gene3D" id="3.30.40.10">
    <property type="entry name" value="Zinc/RING finger domain, C3HC4 (zinc finger)"/>
    <property type="match status" value="1"/>
</dbReference>
<organism evidence="3 4">
    <name type="scientific">Puccinia sorghi</name>
    <dbReference type="NCBI Taxonomy" id="27349"/>
    <lineage>
        <taxon>Eukaryota</taxon>
        <taxon>Fungi</taxon>
        <taxon>Dikarya</taxon>
        <taxon>Basidiomycota</taxon>
        <taxon>Pucciniomycotina</taxon>
        <taxon>Pucciniomycetes</taxon>
        <taxon>Pucciniales</taxon>
        <taxon>Pucciniaceae</taxon>
        <taxon>Puccinia</taxon>
    </lineage>
</organism>
<dbReference type="SMART" id="SM00184">
    <property type="entry name" value="RING"/>
    <property type="match status" value="1"/>
</dbReference>
<feature type="non-terminal residue" evidence="3">
    <location>
        <position position="747"/>
    </location>
</feature>
<dbReference type="InterPro" id="IPR013083">
    <property type="entry name" value="Znf_RING/FYVE/PHD"/>
</dbReference>
<evidence type="ECO:0000259" key="2">
    <source>
        <dbReference type="PROSITE" id="PS50089"/>
    </source>
</evidence>
<keyword evidence="1" id="KW-0863">Zinc-finger</keyword>
<gene>
    <name evidence="3" type="ORF">VP01_3834g1</name>
</gene>
<dbReference type="PROSITE" id="PS50089">
    <property type="entry name" value="ZF_RING_2"/>
    <property type="match status" value="1"/>
</dbReference>
<proteinExistence type="predicted"/>
<name>A0A0L6UT57_9BASI</name>
<reference evidence="3 4" key="1">
    <citation type="submission" date="2015-08" db="EMBL/GenBank/DDBJ databases">
        <title>Next Generation Sequencing and Analysis of the Genome of Puccinia sorghi L Schw, the Causal Agent of Maize Common Rust.</title>
        <authorList>
            <person name="Rochi L."/>
            <person name="Burguener G."/>
            <person name="Darino M."/>
            <person name="Turjanski A."/>
            <person name="Kreff E."/>
            <person name="Dieguez M.J."/>
            <person name="Sacco F."/>
        </authorList>
    </citation>
    <scope>NUCLEOTIDE SEQUENCE [LARGE SCALE GENOMIC DNA]</scope>
    <source>
        <strain evidence="3 4">RO10H11247</strain>
    </source>
</reference>
<dbReference type="AlphaFoldDB" id="A0A0L6UT57"/>
<comment type="caution">
    <text evidence="3">The sequence shown here is derived from an EMBL/GenBank/DDBJ whole genome shotgun (WGS) entry which is preliminary data.</text>
</comment>
<dbReference type="GO" id="GO:0008270">
    <property type="term" value="F:zinc ion binding"/>
    <property type="evidence" value="ECO:0007669"/>
    <property type="project" value="UniProtKB-KW"/>
</dbReference>
<dbReference type="InterPro" id="IPR001841">
    <property type="entry name" value="Znf_RING"/>
</dbReference>
<sequence>MFDYLAFGGDGNDGLQRSPEPCVICHSSLAEEDAEEWPNCRHKFHSACLRVWRDTQLETGLPATCPTCRAQDAIETSSPGTNQVSFFHHLLAIFDIASSDHLITLDSTDFGLSVAPAKVKSPIYSHAILFVYTVGQGIIYHNCILSCPGPGVAPNKPPHNTAIFSKHYILKLRGHHDHLCLFFLYHQKGWPQIMLKSHSKSLVRTLTFIDENQLGFDRTLSQNVSCLIAQPVSLSSKTSLFLSPPSTNHSLFPLKIIKKPDQSCSPKILPSCSVHCCPRDFFTVSLLSCYSPHFSLSSTALSSLHRESPPHHPPIIIILNPVFPVNFSYGNSISKHGGLNSFLPDIMFQLKPVRLNTEFQAQRRRKACACPFSTKFLLFISYVEKSSFSPSPGEQYTLYWSRARKDQHLSFMFIDYFEENWRRTYPPSFHEQYRLSSKNNRKYHSWMSWRIALLKLMINLPCRQKKGIKTTNLLLLEMVISSMMNGFYSSWITMQRRSSQLVFLYIFNTCFLNSGLQWTGKAVHNLSERKETDLGQRKILFREMRETNITDKPQHSRNEHAGSYSATLLKKSYLMYNLPILHVVLKLMTNQTRQVHGMLKIKSKNKKQNTEFLLHIQRIHTIFLNLSHNKQKETTIQIEVFQKKLFNLVIFEWFGQAFSLQNKKLLNCLQLTCSTAKKTCSTFCSLHAETPRKFQLLLQPFSKMDSTKLLCTVTVHTAQLLCQKIYICKYVELGWQLGWSMLHVNCR</sequence>
<evidence type="ECO:0000313" key="4">
    <source>
        <dbReference type="Proteomes" id="UP000037035"/>
    </source>
</evidence>
<dbReference type="EMBL" id="LAVV01008873">
    <property type="protein sequence ID" value="KNZ51736.1"/>
    <property type="molecule type" value="Genomic_DNA"/>
</dbReference>
<keyword evidence="4" id="KW-1185">Reference proteome</keyword>
<keyword evidence="1" id="KW-0862">Zinc</keyword>